<protein>
    <recommendedName>
        <fullName evidence="3">Complement C1q protein</fullName>
    </recommendedName>
</protein>
<evidence type="ECO:0008006" key="3">
    <source>
        <dbReference type="Google" id="ProtNLM"/>
    </source>
</evidence>
<dbReference type="AlphaFoldDB" id="A0A1Y5YWM0"/>
<dbReference type="Proteomes" id="UP000194499">
    <property type="component" value="Unassembled WGS sequence"/>
</dbReference>
<organism evidence="1 2">
    <name type="scientific">Bacillus pacificus</name>
    <dbReference type="NCBI Taxonomy" id="2026187"/>
    <lineage>
        <taxon>Bacteria</taxon>
        <taxon>Bacillati</taxon>
        <taxon>Bacillota</taxon>
        <taxon>Bacilli</taxon>
        <taxon>Bacillales</taxon>
        <taxon>Bacillaceae</taxon>
        <taxon>Bacillus</taxon>
        <taxon>Bacillus cereus group</taxon>
    </lineage>
</organism>
<dbReference type="RefSeq" id="WP_176359582.1">
    <property type="nucleotide sequence ID" value="NZ_FWZB01000019.1"/>
</dbReference>
<evidence type="ECO:0000313" key="2">
    <source>
        <dbReference type="Proteomes" id="UP000194499"/>
    </source>
</evidence>
<name>A0A1Y5YWM0_9BACI</name>
<accession>A0A1Y5YWM0</accession>
<dbReference type="EMBL" id="FWZB01000019">
    <property type="protein sequence ID" value="SMD65351.1"/>
    <property type="molecule type" value="Genomic_DNA"/>
</dbReference>
<gene>
    <name evidence="1" type="ORF">BACERE00191_00374</name>
</gene>
<evidence type="ECO:0000313" key="1">
    <source>
        <dbReference type="EMBL" id="SMD65351.1"/>
    </source>
</evidence>
<reference evidence="2" key="1">
    <citation type="submission" date="2017-04" db="EMBL/GenBank/DDBJ databases">
        <authorList>
            <person name="Criscuolo A."/>
        </authorList>
    </citation>
    <scope>NUCLEOTIDE SEQUENCE [LARGE SCALE GENOMIC DNA]</scope>
</reference>
<sequence>MKKILALIPIIAFLGAVILNPVAPSKEEAATKENAVSYMTDPGTGW</sequence>
<proteinExistence type="predicted"/>